<sequence length="238" mass="24960">MKLVLGMLSATALAAPVPSAATPMTGISLASAIVDLQGAVAAILSAYYSEEGMISRTVAASSERTAVQTFGVTSTAEASTAAPTQDLRDVVDTKLAAVYGKQGVGPGMPTASPQPSIVTTTSAAAKEVHDVINAMQLQEDDFVRVAGDGVARSYAGSGKVVDYRKLTNSQLLATFDSLPPSLQGEEGHYRDIYQHVDGNDVAVESQLWDPLSQLQPLELPHSPLTPRPHDDNRADRAT</sequence>
<feature type="compositionally biased region" description="Basic and acidic residues" evidence="1">
    <location>
        <begin position="227"/>
        <end position="238"/>
    </location>
</feature>
<dbReference type="AlphaFoldDB" id="A0AAV9JSU6"/>
<dbReference type="EMBL" id="JAVFHQ010000006">
    <property type="protein sequence ID" value="KAK4548761.1"/>
    <property type="molecule type" value="Genomic_DNA"/>
</dbReference>
<keyword evidence="3" id="KW-1185">Reference proteome</keyword>
<accession>A0AAV9JSU6</accession>
<reference evidence="2 3" key="1">
    <citation type="submission" date="2021-11" db="EMBL/GenBank/DDBJ databases">
        <title>Black yeast isolated from Biological Soil Crust.</title>
        <authorList>
            <person name="Kurbessoian T."/>
        </authorList>
    </citation>
    <scope>NUCLEOTIDE SEQUENCE [LARGE SCALE GENOMIC DNA]</scope>
    <source>
        <strain evidence="2 3">CCFEE 5522</strain>
    </source>
</reference>
<evidence type="ECO:0000313" key="3">
    <source>
        <dbReference type="Proteomes" id="UP001324427"/>
    </source>
</evidence>
<gene>
    <name evidence="2" type="ORF">LTR36_008534</name>
</gene>
<evidence type="ECO:0000313" key="2">
    <source>
        <dbReference type="EMBL" id="KAK4548761.1"/>
    </source>
</evidence>
<protein>
    <submittedName>
        <fullName evidence="2">Uncharacterized protein</fullName>
    </submittedName>
</protein>
<feature type="region of interest" description="Disordered" evidence="1">
    <location>
        <begin position="217"/>
        <end position="238"/>
    </location>
</feature>
<organism evidence="2 3">
    <name type="scientific">Oleoguttula mirabilis</name>
    <dbReference type="NCBI Taxonomy" id="1507867"/>
    <lineage>
        <taxon>Eukaryota</taxon>
        <taxon>Fungi</taxon>
        <taxon>Dikarya</taxon>
        <taxon>Ascomycota</taxon>
        <taxon>Pezizomycotina</taxon>
        <taxon>Dothideomycetes</taxon>
        <taxon>Dothideomycetidae</taxon>
        <taxon>Mycosphaerellales</taxon>
        <taxon>Teratosphaeriaceae</taxon>
        <taxon>Oleoguttula</taxon>
    </lineage>
</organism>
<dbReference type="Proteomes" id="UP001324427">
    <property type="component" value="Unassembled WGS sequence"/>
</dbReference>
<comment type="caution">
    <text evidence="2">The sequence shown here is derived from an EMBL/GenBank/DDBJ whole genome shotgun (WGS) entry which is preliminary data.</text>
</comment>
<proteinExistence type="predicted"/>
<name>A0AAV9JSU6_9PEZI</name>
<evidence type="ECO:0000256" key="1">
    <source>
        <dbReference type="SAM" id="MobiDB-lite"/>
    </source>
</evidence>